<gene>
    <name evidence="2" type="ORF">DFH08DRAFT_1080477</name>
</gene>
<feature type="compositionally biased region" description="Low complexity" evidence="1">
    <location>
        <begin position="16"/>
        <end position="32"/>
    </location>
</feature>
<accession>A0AAD7A2H8</accession>
<comment type="caution">
    <text evidence="2">The sequence shown here is derived from an EMBL/GenBank/DDBJ whole genome shotgun (WGS) entry which is preliminary data.</text>
</comment>
<dbReference type="EMBL" id="JARIHO010000019">
    <property type="protein sequence ID" value="KAJ7347584.1"/>
    <property type="molecule type" value="Genomic_DNA"/>
</dbReference>
<evidence type="ECO:0000313" key="3">
    <source>
        <dbReference type="Proteomes" id="UP001218218"/>
    </source>
</evidence>
<proteinExistence type="predicted"/>
<dbReference type="Proteomes" id="UP001218218">
    <property type="component" value="Unassembled WGS sequence"/>
</dbReference>
<protein>
    <submittedName>
        <fullName evidence="2">Uncharacterized protein</fullName>
    </submittedName>
</protein>
<evidence type="ECO:0000313" key="2">
    <source>
        <dbReference type="EMBL" id="KAJ7347584.1"/>
    </source>
</evidence>
<dbReference type="AlphaFoldDB" id="A0AAD7A2H8"/>
<sequence length="81" mass="8802">MSGILEQGKEFLSKDSGNNNNNTTSTQGNQGTEDYADKGLDAFEKKEGIPENRGMNEKITDGARNEFENITGDNVSSKISN</sequence>
<organism evidence="2 3">
    <name type="scientific">Mycena albidolilacea</name>
    <dbReference type="NCBI Taxonomy" id="1033008"/>
    <lineage>
        <taxon>Eukaryota</taxon>
        <taxon>Fungi</taxon>
        <taxon>Dikarya</taxon>
        <taxon>Basidiomycota</taxon>
        <taxon>Agaricomycotina</taxon>
        <taxon>Agaricomycetes</taxon>
        <taxon>Agaricomycetidae</taxon>
        <taxon>Agaricales</taxon>
        <taxon>Marasmiineae</taxon>
        <taxon>Mycenaceae</taxon>
        <taxon>Mycena</taxon>
    </lineage>
</organism>
<evidence type="ECO:0000256" key="1">
    <source>
        <dbReference type="SAM" id="MobiDB-lite"/>
    </source>
</evidence>
<feature type="compositionally biased region" description="Polar residues" evidence="1">
    <location>
        <begin position="71"/>
        <end position="81"/>
    </location>
</feature>
<name>A0AAD7A2H8_9AGAR</name>
<reference evidence="2" key="1">
    <citation type="submission" date="2023-03" db="EMBL/GenBank/DDBJ databases">
        <title>Massive genome expansion in bonnet fungi (Mycena s.s.) driven by repeated elements and novel gene families across ecological guilds.</title>
        <authorList>
            <consortium name="Lawrence Berkeley National Laboratory"/>
            <person name="Harder C.B."/>
            <person name="Miyauchi S."/>
            <person name="Viragh M."/>
            <person name="Kuo A."/>
            <person name="Thoen E."/>
            <person name="Andreopoulos B."/>
            <person name="Lu D."/>
            <person name="Skrede I."/>
            <person name="Drula E."/>
            <person name="Henrissat B."/>
            <person name="Morin E."/>
            <person name="Kohler A."/>
            <person name="Barry K."/>
            <person name="LaButti K."/>
            <person name="Morin E."/>
            <person name="Salamov A."/>
            <person name="Lipzen A."/>
            <person name="Mereny Z."/>
            <person name="Hegedus B."/>
            <person name="Baldrian P."/>
            <person name="Stursova M."/>
            <person name="Weitz H."/>
            <person name="Taylor A."/>
            <person name="Grigoriev I.V."/>
            <person name="Nagy L.G."/>
            <person name="Martin F."/>
            <person name="Kauserud H."/>
        </authorList>
    </citation>
    <scope>NUCLEOTIDE SEQUENCE</scope>
    <source>
        <strain evidence="2">CBHHK002</strain>
    </source>
</reference>
<feature type="compositionally biased region" description="Basic and acidic residues" evidence="1">
    <location>
        <begin position="35"/>
        <end position="67"/>
    </location>
</feature>
<feature type="region of interest" description="Disordered" evidence="1">
    <location>
        <begin position="1"/>
        <end position="81"/>
    </location>
</feature>
<keyword evidence="3" id="KW-1185">Reference proteome</keyword>